<feature type="region of interest" description="Disordered" evidence="6">
    <location>
        <begin position="72"/>
        <end position="114"/>
    </location>
</feature>
<gene>
    <name evidence="8" type="ORF">ASPWEDRAFT_166312</name>
</gene>
<dbReference type="GO" id="GO:0004527">
    <property type="term" value="F:exonuclease activity"/>
    <property type="evidence" value="ECO:0007669"/>
    <property type="project" value="UniProtKB-KW"/>
</dbReference>
<dbReference type="InterPro" id="IPR013520">
    <property type="entry name" value="Ribonucl_H"/>
</dbReference>
<dbReference type="STRING" id="1073089.A0A1L9RZ69"/>
<dbReference type="Proteomes" id="UP000184383">
    <property type="component" value="Unassembled WGS sequence"/>
</dbReference>
<dbReference type="GO" id="GO:0003676">
    <property type="term" value="F:nucleic acid binding"/>
    <property type="evidence" value="ECO:0007669"/>
    <property type="project" value="InterPro"/>
</dbReference>
<dbReference type="CDD" id="cd06137">
    <property type="entry name" value="DEDDh_RNase"/>
    <property type="match status" value="1"/>
</dbReference>
<evidence type="ECO:0000256" key="1">
    <source>
        <dbReference type="ARBA" id="ARBA00022552"/>
    </source>
</evidence>
<dbReference type="InterPro" id="IPR012337">
    <property type="entry name" value="RNaseH-like_sf"/>
</dbReference>
<dbReference type="GO" id="GO:0000027">
    <property type="term" value="P:ribosomal large subunit assembly"/>
    <property type="evidence" value="ECO:0007669"/>
    <property type="project" value="TreeGrafter"/>
</dbReference>
<organism evidence="8 9">
    <name type="scientific">Aspergillus wentii DTO 134E9</name>
    <dbReference type="NCBI Taxonomy" id="1073089"/>
    <lineage>
        <taxon>Eukaryota</taxon>
        <taxon>Fungi</taxon>
        <taxon>Dikarya</taxon>
        <taxon>Ascomycota</taxon>
        <taxon>Pezizomycotina</taxon>
        <taxon>Eurotiomycetes</taxon>
        <taxon>Eurotiomycetidae</taxon>
        <taxon>Eurotiales</taxon>
        <taxon>Aspergillaceae</taxon>
        <taxon>Aspergillus</taxon>
        <taxon>Aspergillus subgen. Cremei</taxon>
    </lineage>
</organism>
<keyword evidence="3" id="KW-0378">Hydrolase</keyword>
<dbReference type="Gene3D" id="3.30.420.10">
    <property type="entry name" value="Ribonuclease H-like superfamily/Ribonuclease H"/>
    <property type="match status" value="1"/>
</dbReference>
<protein>
    <recommendedName>
        <fullName evidence="7">Exonuclease domain-containing protein</fullName>
    </recommendedName>
</protein>
<feature type="compositionally biased region" description="Basic and acidic residues" evidence="6">
    <location>
        <begin position="77"/>
        <end position="98"/>
    </location>
</feature>
<comment type="function">
    <text evidence="5">Exoribonuclease involved in ribosome biosynthesis. Involved in the processing of ITS1, the internal transcribed spacer localized between the 18S and 5.8S rRNAs.</text>
</comment>
<keyword evidence="9" id="KW-1185">Reference proteome</keyword>
<dbReference type="VEuPathDB" id="FungiDB:ASPWEDRAFT_166312"/>
<feature type="region of interest" description="Disordered" evidence="6">
    <location>
        <begin position="147"/>
        <end position="172"/>
    </location>
</feature>
<evidence type="ECO:0000256" key="6">
    <source>
        <dbReference type="SAM" id="MobiDB-lite"/>
    </source>
</evidence>
<dbReference type="InterPro" id="IPR036397">
    <property type="entry name" value="RNaseH_sf"/>
</dbReference>
<dbReference type="InterPro" id="IPR047021">
    <property type="entry name" value="REXO1/3/4-like"/>
</dbReference>
<evidence type="ECO:0000313" key="9">
    <source>
        <dbReference type="Proteomes" id="UP000184383"/>
    </source>
</evidence>
<dbReference type="RefSeq" id="XP_040693905.1">
    <property type="nucleotide sequence ID" value="XM_040829972.1"/>
</dbReference>
<dbReference type="EMBL" id="KV878209">
    <property type="protein sequence ID" value="OJJ40229.1"/>
    <property type="molecule type" value="Genomic_DNA"/>
</dbReference>
<keyword evidence="1" id="KW-0698">rRNA processing</keyword>
<name>A0A1L9RZ69_ASPWE</name>
<dbReference type="GO" id="GO:0006364">
    <property type="term" value="P:rRNA processing"/>
    <property type="evidence" value="ECO:0007669"/>
    <property type="project" value="UniProtKB-KW"/>
</dbReference>
<feature type="compositionally biased region" description="Acidic residues" evidence="6">
    <location>
        <begin position="99"/>
        <end position="112"/>
    </location>
</feature>
<dbReference type="SUPFAM" id="SSF53098">
    <property type="entry name" value="Ribonuclease H-like"/>
    <property type="match status" value="1"/>
</dbReference>
<evidence type="ECO:0000256" key="5">
    <source>
        <dbReference type="ARBA" id="ARBA00025599"/>
    </source>
</evidence>
<dbReference type="GO" id="GO:0005634">
    <property type="term" value="C:nucleus"/>
    <property type="evidence" value="ECO:0007669"/>
    <property type="project" value="TreeGrafter"/>
</dbReference>
<evidence type="ECO:0000256" key="3">
    <source>
        <dbReference type="ARBA" id="ARBA00022801"/>
    </source>
</evidence>
<keyword evidence="2" id="KW-0540">Nuclease</keyword>
<sequence>MPPKQTTPQTHQTQPKQMDPSIAFSKAYWKKLQEMVHQVDELKMGGYKMGVLGEDELKKLRRCRDCHVRIRVRKNKEKKEGEKDRNKDGEKCEDQGDENKDDAESESGDVDQIDQLAKLDIQDETLGVSAKGDDKHIQEGVQVTVSEVKTPIETNGKDTTDETKDGKKDGQKKKKKKKTAVCQFHTGRVVDKHFTCCRKHVSELGCVELAKHTAIEYAPGELEQEWALYETPTKAKSPRKAVALDCEMGVNEAGESELIRVSAVDYFTGEVLLDSLVSPSVPMLHYNTRYSGVTRAMMFRAERRKQCIAGRDRAREQLWRYVGRETIVVMHGGQNDMLSLRWIHGRVIDTYLVEGSREQPQPGRSLKHLTEVHLGEKIQQGKGGHDSIEDAMACRGLCHWYMRST</sequence>
<dbReference type="SMART" id="SM00479">
    <property type="entry name" value="EXOIII"/>
    <property type="match status" value="1"/>
</dbReference>
<feature type="compositionally biased region" description="Basic and acidic residues" evidence="6">
    <location>
        <begin position="155"/>
        <end position="169"/>
    </location>
</feature>
<feature type="domain" description="Exonuclease" evidence="7">
    <location>
        <begin position="240"/>
        <end position="404"/>
    </location>
</feature>
<evidence type="ECO:0000256" key="4">
    <source>
        <dbReference type="ARBA" id="ARBA00022839"/>
    </source>
</evidence>
<feature type="compositionally biased region" description="Low complexity" evidence="6">
    <location>
        <begin position="1"/>
        <end position="17"/>
    </location>
</feature>
<reference evidence="9" key="1">
    <citation type="journal article" date="2017" name="Genome Biol.">
        <title>Comparative genomics reveals high biological diversity and specific adaptations in the industrially and medically important fungal genus Aspergillus.</title>
        <authorList>
            <person name="de Vries R.P."/>
            <person name="Riley R."/>
            <person name="Wiebenga A."/>
            <person name="Aguilar-Osorio G."/>
            <person name="Amillis S."/>
            <person name="Uchima C.A."/>
            <person name="Anderluh G."/>
            <person name="Asadollahi M."/>
            <person name="Askin M."/>
            <person name="Barry K."/>
            <person name="Battaglia E."/>
            <person name="Bayram O."/>
            <person name="Benocci T."/>
            <person name="Braus-Stromeyer S.A."/>
            <person name="Caldana C."/>
            <person name="Canovas D."/>
            <person name="Cerqueira G.C."/>
            <person name="Chen F."/>
            <person name="Chen W."/>
            <person name="Choi C."/>
            <person name="Clum A."/>
            <person name="Dos Santos R.A."/>
            <person name="Damasio A.R."/>
            <person name="Diallinas G."/>
            <person name="Emri T."/>
            <person name="Fekete E."/>
            <person name="Flipphi M."/>
            <person name="Freyberg S."/>
            <person name="Gallo A."/>
            <person name="Gournas C."/>
            <person name="Habgood R."/>
            <person name="Hainaut M."/>
            <person name="Harispe M.L."/>
            <person name="Henrissat B."/>
            <person name="Hilden K.S."/>
            <person name="Hope R."/>
            <person name="Hossain A."/>
            <person name="Karabika E."/>
            <person name="Karaffa L."/>
            <person name="Karanyi Z."/>
            <person name="Krasevec N."/>
            <person name="Kuo A."/>
            <person name="Kusch H."/>
            <person name="LaButti K."/>
            <person name="Lagendijk E.L."/>
            <person name="Lapidus A."/>
            <person name="Levasseur A."/>
            <person name="Lindquist E."/>
            <person name="Lipzen A."/>
            <person name="Logrieco A.F."/>
            <person name="MacCabe A."/>
            <person name="Maekelae M.R."/>
            <person name="Malavazi I."/>
            <person name="Melin P."/>
            <person name="Meyer V."/>
            <person name="Mielnichuk N."/>
            <person name="Miskei M."/>
            <person name="Molnar A.P."/>
            <person name="Mule G."/>
            <person name="Ngan C.Y."/>
            <person name="Orejas M."/>
            <person name="Orosz E."/>
            <person name="Ouedraogo J.P."/>
            <person name="Overkamp K.M."/>
            <person name="Park H.-S."/>
            <person name="Perrone G."/>
            <person name="Piumi F."/>
            <person name="Punt P.J."/>
            <person name="Ram A.F."/>
            <person name="Ramon A."/>
            <person name="Rauscher S."/>
            <person name="Record E."/>
            <person name="Riano-Pachon D.M."/>
            <person name="Robert V."/>
            <person name="Roehrig J."/>
            <person name="Ruller R."/>
            <person name="Salamov A."/>
            <person name="Salih N.S."/>
            <person name="Samson R.A."/>
            <person name="Sandor E."/>
            <person name="Sanguinetti M."/>
            <person name="Schuetze T."/>
            <person name="Sepcic K."/>
            <person name="Shelest E."/>
            <person name="Sherlock G."/>
            <person name="Sophianopoulou V."/>
            <person name="Squina F.M."/>
            <person name="Sun H."/>
            <person name="Susca A."/>
            <person name="Todd R.B."/>
            <person name="Tsang A."/>
            <person name="Unkles S.E."/>
            <person name="van de Wiele N."/>
            <person name="van Rossen-Uffink D."/>
            <person name="Oliveira J.V."/>
            <person name="Vesth T.C."/>
            <person name="Visser J."/>
            <person name="Yu J.-H."/>
            <person name="Zhou M."/>
            <person name="Andersen M.R."/>
            <person name="Archer D.B."/>
            <person name="Baker S.E."/>
            <person name="Benoit I."/>
            <person name="Brakhage A.A."/>
            <person name="Braus G.H."/>
            <person name="Fischer R."/>
            <person name="Frisvad J.C."/>
            <person name="Goldman G.H."/>
            <person name="Houbraken J."/>
            <person name="Oakley B."/>
            <person name="Pocsi I."/>
            <person name="Scazzocchio C."/>
            <person name="Seiboth B."/>
            <person name="vanKuyk P.A."/>
            <person name="Wortman J."/>
            <person name="Dyer P.S."/>
            <person name="Grigoriev I.V."/>
        </authorList>
    </citation>
    <scope>NUCLEOTIDE SEQUENCE [LARGE SCALE GENOMIC DNA]</scope>
    <source>
        <strain evidence="9">DTO 134E9</strain>
    </source>
</reference>
<dbReference type="OrthoDB" id="16516at2759"/>
<dbReference type="GeneID" id="63745820"/>
<evidence type="ECO:0000259" key="7">
    <source>
        <dbReference type="SMART" id="SM00479"/>
    </source>
</evidence>
<dbReference type="PANTHER" id="PTHR12801:SF45">
    <property type="entry name" value="RNA EXONUCLEASE 4"/>
    <property type="match status" value="1"/>
</dbReference>
<proteinExistence type="predicted"/>
<keyword evidence="4" id="KW-0269">Exonuclease</keyword>
<evidence type="ECO:0000313" key="8">
    <source>
        <dbReference type="EMBL" id="OJJ40229.1"/>
    </source>
</evidence>
<accession>A0A1L9RZ69</accession>
<dbReference type="PANTHER" id="PTHR12801">
    <property type="entry name" value="RNA EXONUCLEASE REXO1 / RECO3 FAMILY MEMBER-RELATED"/>
    <property type="match status" value="1"/>
</dbReference>
<feature type="region of interest" description="Disordered" evidence="6">
    <location>
        <begin position="1"/>
        <end position="22"/>
    </location>
</feature>
<evidence type="ECO:0000256" key="2">
    <source>
        <dbReference type="ARBA" id="ARBA00022722"/>
    </source>
</evidence>
<dbReference type="AlphaFoldDB" id="A0A1L9RZ69"/>